<dbReference type="Pfam" id="PF03732">
    <property type="entry name" value="Retrotrans_gag"/>
    <property type="match status" value="1"/>
</dbReference>
<dbReference type="PANTHER" id="PTHR37984">
    <property type="entry name" value="PROTEIN CBG26694"/>
    <property type="match status" value="1"/>
</dbReference>
<feature type="region of interest" description="Disordered" evidence="10">
    <location>
        <begin position="142"/>
        <end position="177"/>
    </location>
</feature>
<dbReference type="InterPro" id="IPR036875">
    <property type="entry name" value="Znf_CCHC_sf"/>
</dbReference>
<feature type="compositionally biased region" description="Low complexity" evidence="10">
    <location>
        <begin position="146"/>
        <end position="158"/>
    </location>
</feature>
<keyword evidence="13" id="KW-1185">Reference proteome</keyword>
<evidence type="ECO:0000259" key="12">
    <source>
        <dbReference type="PROSITE" id="PS50994"/>
    </source>
</evidence>
<reference evidence="14" key="2">
    <citation type="submission" date="2025-08" db="UniProtKB">
        <authorList>
            <consortium name="RefSeq"/>
        </authorList>
    </citation>
    <scope>IDENTIFICATION</scope>
</reference>
<evidence type="ECO:0000259" key="11">
    <source>
        <dbReference type="PROSITE" id="PS50158"/>
    </source>
</evidence>
<dbReference type="CDD" id="cd01647">
    <property type="entry name" value="RT_LTR"/>
    <property type="match status" value="1"/>
</dbReference>
<dbReference type="InterPro" id="IPR041577">
    <property type="entry name" value="RT_RNaseH_2"/>
</dbReference>
<feature type="compositionally biased region" description="Gly residues" evidence="10">
    <location>
        <begin position="223"/>
        <end position="250"/>
    </location>
</feature>
<dbReference type="PANTHER" id="PTHR37984:SF5">
    <property type="entry name" value="PROTEIN NYNRIN-LIKE"/>
    <property type="match status" value="1"/>
</dbReference>
<dbReference type="PROSITE" id="PS50994">
    <property type="entry name" value="INTEGRASE"/>
    <property type="match status" value="1"/>
</dbReference>
<feature type="compositionally biased region" description="Low complexity" evidence="10">
    <location>
        <begin position="205"/>
        <end position="222"/>
    </location>
</feature>
<dbReference type="RefSeq" id="XP_027772390.1">
    <property type="nucleotide sequence ID" value="XM_027916589.1"/>
</dbReference>
<dbReference type="Pfam" id="PF00098">
    <property type="entry name" value="zf-CCHC"/>
    <property type="match status" value="1"/>
</dbReference>
<dbReference type="Proteomes" id="UP000694930">
    <property type="component" value="Chromosome 4"/>
</dbReference>
<dbReference type="InterPro" id="IPR001584">
    <property type="entry name" value="Integrase_cat-core"/>
</dbReference>
<feature type="region of interest" description="Disordered" evidence="10">
    <location>
        <begin position="199"/>
        <end position="253"/>
    </location>
</feature>
<evidence type="ECO:0000256" key="2">
    <source>
        <dbReference type="ARBA" id="ARBA00022679"/>
    </source>
</evidence>
<dbReference type="InterPro" id="IPR012337">
    <property type="entry name" value="RNaseH-like_sf"/>
</dbReference>
<keyword evidence="9" id="KW-0862">Zinc</keyword>
<keyword evidence="5" id="KW-0064">Aspartyl protease</keyword>
<dbReference type="InterPro" id="IPR021109">
    <property type="entry name" value="Peptidase_aspartic_dom_sf"/>
</dbReference>
<dbReference type="InterPro" id="IPR043128">
    <property type="entry name" value="Rev_trsase/Diguanyl_cyclase"/>
</dbReference>
<evidence type="ECO:0000256" key="4">
    <source>
        <dbReference type="ARBA" id="ARBA00022722"/>
    </source>
</evidence>
<evidence type="ECO:0000313" key="14">
    <source>
        <dbReference type="RefSeq" id="XP_027772390.1"/>
    </source>
</evidence>
<dbReference type="InterPro" id="IPR001878">
    <property type="entry name" value="Znf_CCHC"/>
</dbReference>
<accession>A0ABM1V9H2</accession>
<keyword evidence="1" id="KW-0645">Protease</keyword>
<keyword evidence="8" id="KW-0511">Multifunctional enzyme</keyword>
<keyword evidence="4" id="KW-0540">Nuclease</keyword>
<dbReference type="SUPFAM" id="SSF57756">
    <property type="entry name" value="Retrovirus zinc finger-like domains"/>
    <property type="match status" value="1"/>
</dbReference>
<feature type="domain" description="Integrase catalytic" evidence="12">
    <location>
        <begin position="712"/>
        <end position="825"/>
    </location>
</feature>
<evidence type="ECO:0000256" key="7">
    <source>
        <dbReference type="ARBA" id="ARBA00023125"/>
    </source>
</evidence>
<sequence length="840" mass="93821">MVVAGVHIIVNVPKFCEKGRNYLEDSWHEFGTEIRFRVEAHLVEQIESELGVVRERKRAEFEGLQQNGMSVAEYEGKFHALARHASMILPTEAERVRRFVKGLIIPIRLGVSQVAASGDPFQKVVDAAKELEMIQLSEAGYAGHNSSSSVHTSQGSSSRPVVRGGNSGHSGSSHQPASCRGCFECGDMGHFVRECPRTRRGGLHQSSQASTSRAAQPPARGGAPNGRGGSHLGRGGSPSGRGGGRGGSQSDGGRSHCYAFPDLKVLDMIDFDVILGMDWLSSYHAILNCHAKTITLAIPGIPIVEWRVVSEFSEVFPTNLPGLPPDRDIDFCIDVEPGTRPISIPPYRIATAELKELKEQLQDLLSKGFIRPSGASVFSQIELRSGYHQLKVKAEDIPKTAFRTRYDDILIYSRTKEEHELHLRIVLGILKEKKLYAKFSKCEFLLSSVAFLGHVVSKEGIMVDPKKIEAVRDWVRPSSVTEIRSFLGLAGYYRRFVEGFSSIASPLSRLTQKEVTFQWSDKCEVSFQKLKTLLTTAPILTLPVEGEGFVVYCDASRVFTDHRSLQYIFNQRDLNLRQRRWLELLKDYDMTILYHPGKANVVADALSRKAVSMGSLAMLQVGERPLARDVQSLANSFVRLDISESGKVLAYMEARSSLLEQIRAQQFDDGDLCKIRDKVLKGEAKAAILDSEGVLRIKGRICVPRTVQTTYNSERLAKIYIREIVRLHGVPISIISDCGTQFTSHFWRSMQKELGTRVDLSTAFHPNTDGQSERTIQVLEDMLRACVIDIGGQWDQFYPLAEFAYNNSYHSSIEMAPFESLYGRRCRSPIGWFDAFEVRP</sequence>
<evidence type="ECO:0000256" key="9">
    <source>
        <dbReference type="PROSITE-ProRule" id="PRU00047"/>
    </source>
</evidence>
<keyword evidence="9" id="KW-0863">Zinc-finger</keyword>
<dbReference type="Pfam" id="PF17919">
    <property type="entry name" value="RT_RNaseH_2"/>
    <property type="match status" value="1"/>
</dbReference>
<gene>
    <name evidence="14" type="primary">LOC114076892</name>
</gene>
<name>A0ABM1V9H2_SOLPN</name>
<dbReference type="Gene3D" id="3.30.420.10">
    <property type="entry name" value="Ribonuclease H-like superfamily/Ribonuclease H"/>
    <property type="match status" value="1"/>
</dbReference>
<dbReference type="PROSITE" id="PS50158">
    <property type="entry name" value="ZF_CCHC"/>
    <property type="match status" value="1"/>
</dbReference>
<dbReference type="InterPro" id="IPR036397">
    <property type="entry name" value="RNaseH_sf"/>
</dbReference>
<dbReference type="SUPFAM" id="SSF56672">
    <property type="entry name" value="DNA/RNA polymerases"/>
    <property type="match status" value="1"/>
</dbReference>
<dbReference type="Pfam" id="PF00078">
    <property type="entry name" value="RVT_1"/>
    <property type="match status" value="1"/>
</dbReference>
<evidence type="ECO:0000256" key="5">
    <source>
        <dbReference type="ARBA" id="ARBA00022750"/>
    </source>
</evidence>
<keyword evidence="2" id="KW-0808">Transferase</keyword>
<evidence type="ECO:0000256" key="6">
    <source>
        <dbReference type="ARBA" id="ARBA00022759"/>
    </source>
</evidence>
<dbReference type="Gene3D" id="3.10.10.10">
    <property type="entry name" value="HIV Type 1 Reverse Transcriptase, subunit A, domain 1"/>
    <property type="match status" value="2"/>
</dbReference>
<reference evidence="13" key="1">
    <citation type="journal article" date="2014" name="Nat. Genet.">
        <title>The genome of the stress-tolerant wild tomato species Solanum pennellii.</title>
        <authorList>
            <person name="Bolger A."/>
            <person name="Scossa F."/>
            <person name="Bolger M.E."/>
            <person name="Lanz C."/>
            <person name="Maumus F."/>
            <person name="Tohge T."/>
            <person name="Quesneville H."/>
            <person name="Alseekh S."/>
            <person name="Sorensen I."/>
            <person name="Lichtenstein G."/>
            <person name="Fich E.A."/>
            <person name="Conte M."/>
            <person name="Keller H."/>
            <person name="Schneeberger K."/>
            <person name="Schwacke R."/>
            <person name="Ofner I."/>
            <person name="Vrebalov J."/>
            <person name="Xu Y."/>
            <person name="Osorio S."/>
            <person name="Aflitos S.A."/>
            <person name="Schijlen E."/>
            <person name="Jimenez-Gomez J.M."/>
            <person name="Ryngajllo M."/>
            <person name="Kimura S."/>
            <person name="Kumar R."/>
            <person name="Koenig D."/>
            <person name="Headland L.R."/>
            <person name="Maloof J.N."/>
            <person name="Sinha N."/>
            <person name="van Ham R.C."/>
            <person name="Lankhorst R.K."/>
            <person name="Mao L."/>
            <person name="Vogel A."/>
            <person name="Arsova B."/>
            <person name="Panstruga R."/>
            <person name="Fei Z."/>
            <person name="Rose J.K."/>
            <person name="Zamir D."/>
            <person name="Carrari F."/>
            <person name="Giovannoni J.J."/>
            <person name="Weigel D."/>
            <person name="Usadel B."/>
            <person name="Fernie A.R."/>
        </authorList>
    </citation>
    <scope>NUCLEOTIDE SEQUENCE [LARGE SCALE GENOMIC DNA]</scope>
    <source>
        <strain evidence="13">cv. LA0716</strain>
    </source>
</reference>
<dbReference type="Gene3D" id="3.30.70.270">
    <property type="match status" value="3"/>
</dbReference>
<organism evidence="13 14">
    <name type="scientific">Solanum pennellii</name>
    <name type="common">Tomato</name>
    <name type="synonym">Lycopersicon pennellii</name>
    <dbReference type="NCBI Taxonomy" id="28526"/>
    <lineage>
        <taxon>Eukaryota</taxon>
        <taxon>Viridiplantae</taxon>
        <taxon>Streptophyta</taxon>
        <taxon>Embryophyta</taxon>
        <taxon>Tracheophyta</taxon>
        <taxon>Spermatophyta</taxon>
        <taxon>Magnoliopsida</taxon>
        <taxon>eudicotyledons</taxon>
        <taxon>Gunneridae</taxon>
        <taxon>Pentapetalae</taxon>
        <taxon>asterids</taxon>
        <taxon>lamiids</taxon>
        <taxon>Solanales</taxon>
        <taxon>Solanaceae</taxon>
        <taxon>Solanoideae</taxon>
        <taxon>Solaneae</taxon>
        <taxon>Solanum</taxon>
        <taxon>Solanum subgen. Lycopersicon</taxon>
    </lineage>
</organism>
<feature type="domain" description="CCHC-type" evidence="11">
    <location>
        <begin position="182"/>
        <end position="197"/>
    </location>
</feature>
<dbReference type="SUPFAM" id="SSF53098">
    <property type="entry name" value="Ribonuclease H-like"/>
    <property type="match status" value="1"/>
</dbReference>
<keyword evidence="9" id="KW-0479">Metal-binding</keyword>
<evidence type="ECO:0000256" key="1">
    <source>
        <dbReference type="ARBA" id="ARBA00022670"/>
    </source>
</evidence>
<dbReference type="Pfam" id="PF08284">
    <property type="entry name" value="RVP_2"/>
    <property type="match status" value="1"/>
</dbReference>
<evidence type="ECO:0000256" key="3">
    <source>
        <dbReference type="ARBA" id="ARBA00022695"/>
    </source>
</evidence>
<proteinExistence type="predicted"/>
<evidence type="ECO:0000313" key="13">
    <source>
        <dbReference type="Proteomes" id="UP000694930"/>
    </source>
</evidence>
<keyword evidence="6" id="KW-0378">Hydrolase</keyword>
<keyword evidence="3" id="KW-0548">Nucleotidyltransferase</keyword>
<evidence type="ECO:0000256" key="10">
    <source>
        <dbReference type="SAM" id="MobiDB-lite"/>
    </source>
</evidence>
<dbReference type="InterPro" id="IPR043502">
    <property type="entry name" value="DNA/RNA_pol_sf"/>
</dbReference>
<dbReference type="GeneID" id="114076892"/>
<dbReference type="Gene3D" id="2.40.70.10">
    <property type="entry name" value="Acid Proteases"/>
    <property type="match status" value="1"/>
</dbReference>
<keyword evidence="7" id="KW-0238">DNA-binding</keyword>
<dbReference type="InterPro" id="IPR005162">
    <property type="entry name" value="Retrotrans_gag_dom"/>
</dbReference>
<keyword evidence="6" id="KW-0255">Endonuclease</keyword>
<dbReference type="InterPro" id="IPR000477">
    <property type="entry name" value="RT_dom"/>
</dbReference>
<evidence type="ECO:0000256" key="8">
    <source>
        <dbReference type="ARBA" id="ARBA00023268"/>
    </source>
</evidence>
<protein>
    <submittedName>
        <fullName evidence="14">Uncharacterized protein LOC114076892</fullName>
    </submittedName>
</protein>
<dbReference type="SMART" id="SM00343">
    <property type="entry name" value="ZnF_C2HC"/>
    <property type="match status" value="1"/>
</dbReference>
<dbReference type="InterPro" id="IPR050951">
    <property type="entry name" value="Retrovirus_Pol_polyprotein"/>
</dbReference>